<proteinExistence type="predicted"/>
<dbReference type="EMBL" id="JAVFHQ010000048">
    <property type="protein sequence ID" value="KAK4541813.1"/>
    <property type="molecule type" value="Genomic_DNA"/>
</dbReference>
<dbReference type="AlphaFoldDB" id="A0AAV9JAE1"/>
<reference evidence="1 2" key="1">
    <citation type="submission" date="2021-11" db="EMBL/GenBank/DDBJ databases">
        <title>Black yeast isolated from Biological Soil Crust.</title>
        <authorList>
            <person name="Kurbessoian T."/>
        </authorList>
    </citation>
    <scope>NUCLEOTIDE SEQUENCE [LARGE SCALE GENOMIC DNA]</scope>
    <source>
        <strain evidence="1 2">CCFEE 5522</strain>
    </source>
</reference>
<accession>A0AAV9JAE1</accession>
<keyword evidence="2" id="KW-1185">Reference proteome</keyword>
<name>A0AAV9JAE1_9PEZI</name>
<protein>
    <submittedName>
        <fullName evidence="1">Uncharacterized protein</fullName>
    </submittedName>
</protein>
<comment type="caution">
    <text evidence="1">The sequence shown here is derived from an EMBL/GenBank/DDBJ whole genome shotgun (WGS) entry which is preliminary data.</text>
</comment>
<organism evidence="1 2">
    <name type="scientific">Oleoguttula mirabilis</name>
    <dbReference type="NCBI Taxonomy" id="1507867"/>
    <lineage>
        <taxon>Eukaryota</taxon>
        <taxon>Fungi</taxon>
        <taxon>Dikarya</taxon>
        <taxon>Ascomycota</taxon>
        <taxon>Pezizomycotina</taxon>
        <taxon>Dothideomycetes</taxon>
        <taxon>Dothideomycetidae</taxon>
        <taxon>Mycosphaerellales</taxon>
        <taxon>Teratosphaeriaceae</taxon>
        <taxon>Oleoguttula</taxon>
    </lineage>
</organism>
<dbReference type="Proteomes" id="UP001324427">
    <property type="component" value="Unassembled WGS sequence"/>
</dbReference>
<evidence type="ECO:0000313" key="1">
    <source>
        <dbReference type="EMBL" id="KAK4541813.1"/>
    </source>
</evidence>
<gene>
    <name evidence="1" type="ORF">LTR36_007345</name>
</gene>
<sequence>MALGKVFVFREDFAPLEIKTVEAFAAFCKDVSIRVKRKEAVQITPVRWEAFLATH</sequence>
<evidence type="ECO:0000313" key="2">
    <source>
        <dbReference type="Proteomes" id="UP001324427"/>
    </source>
</evidence>